<dbReference type="RefSeq" id="WP_045779782.1">
    <property type="nucleotide sequence ID" value="NZ_LAJX01000149.1"/>
</dbReference>
<dbReference type="PATRIC" id="fig|1632867.3.peg.1316"/>
<evidence type="ECO:0000256" key="6">
    <source>
        <dbReference type="ARBA" id="ARBA00033192"/>
    </source>
</evidence>
<organism evidence="8 9">
    <name type="scientific">Methylocucumis oryzae</name>
    <dbReference type="NCBI Taxonomy" id="1632867"/>
    <lineage>
        <taxon>Bacteria</taxon>
        <taxon>Pseudomonadati</taxon>
        <taxon>Pseudomonadota</taxon>
        <taxon>Gammaproteobacteria</taxon>
        <taxon>Methylococcales</taxon>
        <taxon>Methylococcaceae</taxon>
        <taxon>Methylocucumis</taxon>
    </lineage>
</organism>
<name>A0A0F3IGR5_9GAMM</name>
<keyword evidence="9" id="KW-1185">Reference proteome</keyword>
<comment type="caution">
    <text evidence="8">The sequence shown here is derived from an EMBL/GenBank/DDBJ whole genome shotgun (WGS) entry which is preliminary data.</text>
</comment>
<dbReference type="InterPro" id="IPR003481">
    <property type="entry name" value="FliD_N"/>
</dbReference>
<evidence type="ECO:0000256" key="1">
    <source>
        <dbReference type="ARBA" id="ARBA00004365"/>
    </source>
</evidence>
<dbReference type="OrthoDB" id="9810816at2"/>
<gene>
    <name evidence="8" type="ORF">VZ94_14530</name>
</gene>
<evidence type="ECO:0000256" key="2">
    <source>
        <dbReference type="ARBA" id="ARBA00009764"/>
    </source>
</evidence>
<keyword evidence="4" id="KW-0975">Bacterial flagellum</keyword>
<reference evidence="9" key="1">
    <citation type="submission" date="2015-03" db="EMBL/GenBank/DDBJ databases">
        <title>Draft genome sequence of a novel methanotroph (Sn10-6) isolated from flooded ricefield rhizosphere in India.</title>
        <authorList>
            <person name="Pandit P.S."/>
            <person name="Pore S.D."/>
            <person name="Arora P."/>
            <person name="Kapse N.G."/>
            <person name="Dhakephalkar P.K."/>
            <person name="Rahalkar M.C."/>
        </authorList>
    </citation>
    <scope>NUCLEOTIDE SEQUENCE [LARGE SCALE GENOMIC DNA]</scope>
    <source>
        <strain evidence="9">Sn10-6</strain>
    </source>
</reference>
<proteinExistence type="inferred from homology"/>
<evidence type="ECO:0000256" key="4">
    <source>
        <dbReference type="ARBA" id="ARBA00023143"/>
    </source>
</evidence>
<dbReference type="GO" id="GO:0009421">
    <property type="term" value="C:bacterial-type flagellum filament cap"/>
    <property type="evidence" value="ECO:0007669"/>
    <property type="project" value="InterPro"/>
</dbReference>
<sequence>MASITSTGLGSGLDINGMVTKLVAAERSAADTRNTTREANDNAKITALGNFKGALSDFKTSLTTLSQTSSFQKITANSSDTSIITASALSVAEVASYQVEVKSTAQSHALASKAYADPTTVVGSGTLTINFGTTDYDTTTKAYNGFTPNANKPSLTLTIDSTNNSLVGIRDAVNKANAGVTASIINDGSGNRLVFKSTDTGLSNSMQIKVTESGGAGLSDLAF</sequence>
<dbReference type="PANTHER" id="PTHR30288">
    <property type="entry name" value="FLAGELLAR CAP/ASSEMBLY PROTEIN FLID"/>
    <property type="match status" value="1"/>
</dbReference>
<dbReference type="GO" id="GO:0009424">
    <property type="term" value="C:bacterial-type flagellum hook"/>
    <property type="evidence" value="ECO:0007669"/>
    <property type="project" value="InterPro"/>
</dbReference>
<reference evidence="8 9" key="2">
    <citation type="journal article" date="2016" name="Microb. Ecol.">
        <title>Genome Characteristics of a Novel Type I Methanotroph (Sn10-6) Isolated from a Flooded Indian Rice Field.</title>
        <authorList>
            <person name="Rahalkar M.C."/>
            <person name="Pandit P.S."/>
            <person name="Dhakephalkar P.K."/>
            <person name="Pore S."/>
            <person name="Arora P."/>
            <person name="Kapse N."/>
        </authorList>
    </citation>
    <scope>NUCLEOTIDE SEQUENCE [LARGE SCALE GENOMIC DNA]</scope>
    <source>
        <strain evidence="8 9">Sn10-6</strain>
    </source>
</reference>
<dbReference type="Proteomes" id="UP000033684">
    <property type="component" value="Unassembled WGS sequence"/>
</dbReference>
<dbReference type="AlphaFoldDB" id="A0A0F3IGR5"/>
<comment type="subcellular location">
    <subcellularLocation>
        <location evidence="1">Bacterial flagellum</location>
    </subcellularLocation>
</comment>
<comment type="subunit">
    <text evidence="3">Homopentamer.</text>
</comment>
<dbReference type="GO" id="GO:0071973">
    <property type="term" value="P:bacterial-type flagellum-dependent cell motility"/>
    <property type="evidence" value="ECO:0007669"/>
    <property type="project" value="TreeGrafter"/>
</dbReference>
<dbReference type="EMBL" id="LAJX01000149">
    <property type="protein sequence ID" value="KJV05951.1"/>
    <property type="molecule type" value="Genomic_DNA"/>
</dbReference>
<protein>
    <recommendedName>
        <fullName evidence="6">Filament cap protein</fullName>
    </recommendedName>
    <alternativeName>
        <fullName evidence="5">Flagellar cap protein</fullName>
    </alternativeName>
</protein>
<evidence type="ECO:0000313" key="8">
    <source>
        <dbReference type="EMBL" id="KJV05951.1"/>
    </source>
</evidence>
<dbReference type="PANTHER" id="PTHR30288:SF0">
    <property type="entry name" value="FLAGELLAR HOOK-ASSOCIATED PROTEIN 2"/>
    <property type="match status" value="1"/>
</dbReference>
<comment type="similarity">
    <text evidence="2">Belongs to the FliD family.</text>
</comment>
<accession>A0A0F3IGR5</accession>
<evidence type="ECO:0000256" key="5">
    <source>
        <dbReference type="ARBA" id="ARBA00033074"/>
    </source>
</evidence>
<evidence type="ECO:0000259" key="7">
    <source>
        <dbReference type="Pfam" id="PF02465"/>
    </source>
</evidence>
<evidence type="ECO:0000256" key="3">
    <source>
        <dbReference type="ARBA" id="ARBA00011255"/>
    </source>
</evidence>
<feature type="domain" description="Flagellar hook-associated protein 2 N-terminal" evidence="7">
    <location>
        <begin position="11"/>
        <end position="108"/>
    </location>
</feature>
<evidence type="ECO:0000313" key="9">
    <source>
        <dbReference type="Proteomes" id="UP000033684"/>
    </source>
</evidence>
<dbReference type="Pfam" id="PF02465">
    <property type="entry name" value="FliD_N"/>
    <property type="match status" value="1"/>
</dbReference>
<dbReference type="InterPro" id="IPR040026">
    <property type="entry name" value="FliD"/>
</dbReference>